<keyword evidence="1" id="KW-0862">Zinc</keyword>
<dbReference type="InterPro" id="IPR001841">
    <property type="entry name" value="Znf_RING"/>
</dbReference>
<evidence type="ECO:0000259" key="3">
    <source>
        <dbReference type="PROSITE" id="PS50089"/>
    </source>
</evidence>
<dbReference type="InterPro" id="IPR013083">
    <property type="entry name" value="Znf_RING/FYVE/PHD"/>
</dbReference>
<keyword evidence="5" id="KW-1185">Reference proteome</keyword>
<keyword evidence="1" id="KW-0479">Metal-binding</keyword>
<organism evidence="4 5">
    <name type="scientific">Turnera subulata</name>
    <dbReference type="NCBI Taxonomy" id="218843"/>
    <lineage>
        <taxon>Eukaryota</taxon>
        <taxon>Viridiplantae</taxon>
        <taxon>Streptophyta</taxon>
        <taxon>Embryophyta</taxon>
        <taxon>Tracheophyta</taxon>
        <taxon>Spermatophyta</taxon>
        <taxon>Magnoliopsida</taxon>
        <taxon>eudicotyledons</taxon>
        <taxon>Gunneridae</taxon>
        <taxon>Pentapetalae</taxon>
        <taxon>rosids</taxon>
        <taxon>fabids</taxon>
        <taxon>Malpighiales</taxon>
        <taxon>Passifloraceae</taxon>
        <taxon>Turnera</taxon>
    </lineage>
</organism>
<dbReference type="GO" id="GO:0008270">
    <property type="term" value="F:zinc ion binding"/>
    <property type="evidence" value="ECO:0007669"/>
    <property type="project" value="UniProtKB-KW"/>
</dbReference>
<dbReference type="PANTHER" id="PTHR45676:SF177">
    <property type="entry name" value="RING-TYPE E3 UBIQUITIN TRANSFERASE"/>
    <property type="match status" value="1"/>
</dbReference>
<feature type="transmembrane region" description="Helical" evidence="2">
    <location>
        <begin position="13"/>
        <end position="33"/>
    </location>
</feature>
<keyword evidence="2" id="KW-0812">Transmembrane</keyword>
<accession>A0A9Q0F5T2</accession>
<keyword evidence="1" id="KW-0863">Zinc-finger</keyword>
<sequence>MSDHKNDDLTSKIAVLLIGVGSAALVVTIYHCLAMTWCNPRYRARAGAMRSIREPQPFAAETPSSVENSMAQLIPAYKYQKSGGLAGDVDDDRTCAICLCEFEEGEELRALPECMHSYHAACIDMWLYSHTNCPMCRTDATPLPQFMLITSNTTPPESDSDQRSVVYQNVGLVHSRTM</sequence>
<gene>
    <name evidence="4" type="ORF">Tsubulata_045327</name>
</gene>
<name>A0A9Q0F5T2_9ROSI</name>
<dbReference type="PROSITE" id="PS50089">
    <property type="entry name" value="ZF_RING_2"/>
    <property type="match status" value="1"/>
</dbReference>
<reference evidence="4" key="1">
    <citation type="submission" date="2022-02" db="EMBL/GenBank/DDBJ databases">
        <authorList>
            <person name="Henning P.M."/>
            <person name="McCubbin A.G."/>
            <person name="Shore J.S."/>
        </authorList>
    </citation>
    <scope>NUCLEOTIDE SEQUENCE</scope>
    <source>
        <strain evidence="4">F60SS</strain>
        <tissue evidence="4">Leaves</tissue>
    </source>
</reference>
<comment type="caution">
    <text evidence="4">The sequence shown here is derived from an EMBL/GenBank/DDBJ whole genome shotgun (WGS) entry which is preliminary data.</text>
</comment>
<evidence type="ECO:0000313" key="4">
    <source>
        <dbReference type="EMBL" id="KAJ4824660.1"/>
    </source>
</evidence>
<dbReference type="SUPFAM" id="SSF57850">
    <property type="entry name" value="RING/U-box"/>
    <property type="match status" value="1"/>
</dbReference>
<dbReference type="Proteomes" id="UP001141552">
    <property type="component" value="Unassembled WGS sequence"/>
</dbReference>
<dbReference type="EMBL" id="JAKUCV010007123">
    <property type="protein sequence ID" value="KAJ4824660.1"/>
    <property type="molecule type" value="Genomic_DNA"/>
</dbReference>
<protein>
    <recommendedName>
        <fullName evidence="3">RING-type domain-containing protein</fullName>
    </recommendedName>
</protein>
<dbReference type="GO" id="GO:0016567">
    <property type="term" value="P:protein ubiquitination"/>
    <property type="evidence" value="ECO:0007669"/>
    <property type="project" value="TreeGrafter"/>
</dbReference>
<proteinExistence type="predicted"/>
<evidence type="ECO:0000313" key="5">
    <source>
        <dbReference type="Proteomes" id="UP001141552"/>
    </source>
</evidence>
<evidence type="ECO:0000256" key="1">
    <source>
        <dbReference type="PROSITE-ProRule" id="PRU00175"/>
    </source>
</evidence>
<feature type="domain" description="RING-type" evidence="3">
    <location>
        <begin position="95"/>
        <end position="137"/>
    </location>
</feature>
<keyword evidence="2" id="KW-1133">Transmembrane helix</keyword>
<dbReference type="AlphaFoldDB" id="A0A9Q0F5T2"/>
<dbReference type="Gene3D" id="3.30.40.10">
    <property type="entry name" value="Zinc/RING finger domain, C3HC4 (zinc finger)"/>
    <property type="match status" value="1"/>
</dbReference>
<dbReference type="OrthoDB" id="8062037at2759"/>
<evidence type="ECO:0000256" key="2">
    <source>
        <dbReference type="SAM" id="Phobius"/>
    </source>
</evidence>
<reference evidence="4" key="2">
    <citation type="journal article" date="2023" name="Plants (Basel)">
        <title>Annotation of the Turnera subulata (Passifloraceae) Draft Genome Reveals the S-Locus Evolved after the Divergence of Turneroideae from Passifloroideae in a Stepwise Manner.</title>
        <authorList>
            <person name="Henning P.M."/>
            <person name="Roalson E.H."/>
            <person name="Mir W."/>
            <person name="McCubbin A.G."/>
            <person name="Shore J.S."/>
        </authorList>
    </citation>
    <scope>NUCLEOTIDE SEQUENCE</scope>
    <source>
        <strain evidence="4">F60SS</strain>
    </source>
</reference>
<keyword evidence="2" id="KW-0472">Membrane</keyword>
<dbReference type="CDD" id="cd16461">
    <property type="entry name" value="RING-H2_EL5-like"/>
    <property type="match status" value="1"/>
</dbReference>
<dbReference type="PANTHER" id="PTHR45676">
    <property type="entry name" value="RING-H2 FINGER PROTEIN ATL51-RELATED"/>
    <property type="match status" value="1"/>
</dbReference>
<dbReference type="SMART" id="SM00184">
    <property type="entry name" value="RING"/>
    <property type="match status" value="1"/>
</dbReference>
<dbReference type="Pfam" id="PF13639">
    <property type="entry name" value="zf-RING_2"/>
    <property type="match status" value="1"/>
</dbReference>